<evidence type="ECO:0000313" key="3">
    <source>
        <dbReference type="Proteomes" id="UP000253664"/>
    </source>
</evidence>
<evidence type="ECO:0000313" key="2">
    <source>
        <dbReference type="EMBL" id="RCI08477.1"/>
    </source>
</evidence>
<protein>
    <submittedName>
        <fullName evidence="2">Uncharacterized protein</fullName>
    </submittedName>
</protein>
<accession>A0A367L251</accession>
<feature type="non-terminal residue" evidence="2">
    <location>
        <position position="1"/>
    </location>
</feature>
<gene>
    <name evidence="2" type="ORF">L249_8846</name>
</gene>
<sequence>AAPPPPRSLRRSGRQSVSSQVYYRQSWDDNFIMYFINVIDKSLNRTTLDDTYRMNRKRRKKESHREKTVSGQTPPLLAEGGTACASFSFHRLA</sequence>
<dbReference type="AlphaFoldDB" id="A0A367L251"/>
<comment type="caution">
    <text evidence="2">The sequence shown here is derived from an EMBL/GenBank/DDBJ whole genome shotgun (WGS) entry which is preliminary data.</text>
</comment>
<organism evidence="2 3">
    <name type="scientific">Ophiocordyceps polyrhachis-furcata BCC 54312</name>
    <dbReference type="NCBI Taxonomy" id="1330021"/>
    <lineage>
        <taxon>Eukaryota</taxon>
        <taxon>Fungi</taxon>
        <taxon>Dikarya</taxon>
        <taxon>Ascomycota</taxon>
        <taxon>Pezizomycotina</taxon>
        <taxon>Sordariomycetes</taxon>
        <taxon>Hypocreomycetidae</taxon>
        <taxon>Hypocreales</taxon>
        <taxon>Ophiocordycipitaceae</taxon>
        <taxon>Ophiocordyceps</taxon>
    </lineage>
</organism>
<name>A0A367L251_9HYPO</name>
<reference evidence="2 3" key="1">
    <citation type="journal article" date="2015" name="BMC Genomics">
        <title>Insights from the genome of Ophiocordyceps polyrhachis-furcata to pathogenicity and host specificity in insect fungi.</title>
        <authorList>
            <person name="Wichadakul D."/>
            <person name="Kobmoo N."/>
            <person name="Ingsriswang S."/>
            <person name="Tangphatsornruang S."/>
            <person name="Chantasingh D."/>
            <person name="Luangsa-ard J.J."/>
            <person name="Eurwilaichitr L."/>
        </authorList>
    </citation>
    <scope>NUCLEOTIDE SEQUENCE [LARGE SCALE GENOMIC DNA]</scope>
    <source>
        <strain evidence="2 3">BCC 54312</strain>
    </source>
</reference>
<dbReference type="EMBL" id="LKCN02000019">
    <property type="protein sequence ID" value="RCI08477.1"/>
    <property type="molecule type" value="Genomic_DNA"/>
</dbReference>
<feature type="region of interest" description="Disordered" evidence="1">
    <location>
        <begin position="54"/>
        <end position="77"/>
    </location>
</feature>
<proteinExistence type="predicted"/>
<dbReference type="Proteomes" id="UP000253664">
    <property type="component" value="Unassembled WGS sequence"/>
</dbReference>
<evidence type="ECO:0000256" key="1">
    <source>
        <dbReference type="SAM" id="MobiDB-lite"/>
    </source>
</evidence>
<keyword evidence="3" id="KW-1185">Reference proteome</keyword>